<name>A0A480GNQ8_PIG</name>
<feature type="region of interest" description="Disordered" evidence="1">
    <location>
        <begin position="159"/>
        <end position="208"/>
    </location>
</feature>
<evidence type="ECO:0000313" key="2">
    <source>
        <dbReference type="EMBL" id="HDA13780.1"/>
    </source>
</evidence>
<feature type="compositionally biased region" description="Pro residues" evidence="1">
    <location>
        <begin position="159"/>
        <end position="189"/>
    </location>
</feature>
<feature type="compositionally biased region" description="Low complexity" evidence="1">
    <location>
        <begin position="9"/>
        <end position="22"/>
    </location>
</feature>
<feature type="region of interest" description="Disordered" evidence="1">
    <location>
        <begin position="1"/>
        <end position="78"/>
    </location>
</feature>
<organism evidence="2">
    <name type="scientific">Sus scrofa</name>
    <name type="common">Pig</name>
    <dbReference type="NCBI Taxonomy" id="9823"/>
    <lineage>
        <taxon>Eukaryota</taxon>
        <taxon>Metazoa</taxon>
        <taxon>Chordata</taxon>
        <taxon>Craniata</taxon>
        <taxon>Vertebrata</taxon>
        <taxon>Euteleostomi</taxon>
        <taxon>Mammalia</taxon>
        <taxon>Eutheria</taxon>
        <taxon>Laurasiatheria</taxon>
        <taxon>Artiodactyla</taxon>
        <taxon>Suina</taxon>
        <taxon>Suidae</taxon>
        <taxon>Sus</taxon>
    </lineage>
</organism>
<evidence type="ECO:0000256" key="1">
    <source>
        <dbReference type="SAM" id="MobiDB-lite"/>
    </source>
</evidence>
<dbReference type="AlphaFoldDB" id="A0A480GNQ8"/>
<protein>
    <submittedName>
        <fullName evidence="2">Uncharacterized protein isoform X1</fullName>
    </submittedName>
</protein>
<accession>A0A480GNQ8</accession>
<dbReference type="EMBL" id="DQIR01058304">
    <property type="protein sequence ID" value="HDA13780.1"/>
    <property type="molecule type" value="Transcribed_RNA"/>
</dbReference>
<dbReference type="EMBL" id="DQIR01056140">
    <property type="protein sequence ID" value="HDA11616.1"/>
    <property type="molecule type" value="Transcribed_RNA"/>
</dbReference>
<feature type="compositionally biased region" description="Low complexity" evidence="1">
    <location>
        <begin position="52"/>
        <end position="63"/>
    </location>
</feature>
<feature type="compositionally biased region" description="Basic residues" evidence="1">
    <location>
        <begin position="191"/>
        <end position="202"/>
    </location>
</feature>
<reference evidence="2" key="1">
    <citation type="journal article" date="2019" name="PeerJ">
        <title>Genes of the pig, Sus scrofa, reconstructed with EvidentialGene.</title>
        <authorList>
            <person name="Gilbert D.G."/>
        </authorList>
    </citation>
    <scope>NUCLEOTIDE SEQUENCE</scope>
</reference>
<proteinExistence type="predicted"/>
<sequence length="216" mass="23008">MKSEVALVSWSRWKPSDSSSPRLRLQGVPAESAAQTQGRHHRGGAETDGRRAPPGGRVAPSGSAGPGPPQGSDPQGTAVCAALSRGGFLQPPRPGGCCCSPPPSLCHLHRGRCHTDSQCSTSFHRPSRPPWGQIHLPAQPQPWLGTSCHCHCLGPPPPLPRQRLRPPLPPSQGPGPPPPPWSQPGPPPRSSHSHRPPQHRRALLLDESMSCLQIRS</sequence>